<feature type="region of interest" description="Disordered" evidence="1">
    <location>
        <begin position="68"/>
        <end position="95"/>
    </location>
</feature>
<gene>
    <name evidence="3" type="ORF">SAMN04488073_2570</name>
</gene>
<evidence type="ECO:0000256" key="1">
    <source>
        <dbReference type="SAM" id="MobiDB-lite"/>
    </source>
</evidence>
<keyword evidence="4" id="KW-1185">Reference proteome</keyword>
<dbReference type="RefSeq" id="WP_091990513.1">
    <property type="nucleotide sequence ID" value="NZ_FOYV01000001.1"/>
</dbReference>
<evidence type="ECO:0000313" key="4">
    <source>
        <dbReference type="Proteomes" id="UP000199290"/>
    </source>
</evidence>
<dbReference type="InterPro" id="IPR025392">
    <property type="entry name" value="DUF4124"/>
</dbReference>
<proteinExistence type="predicted"/>
<dbReference type="EMBL" id="FOYV01000001">
    <property type="protein sequence ID" value="SFR51139.1"/>
    <property type="molecule type" value="Genomic_DNA"/>
</dbReference>
<reference evidence="4" key="1">
    <citation type="submission" date="2016-10" db="EMBL/GenBank/DDBJ databases">
        <authorList>
            <person name="Varghese N."/>
            <person name="Submissions S."/>
        </authorList>
    </citation>
    <scope>NUCLEOTIDE SEQUENCE [LARGE SCALE GENOMIC DNA]</scope>
    <source>
        <strain evidence="4">CGMCC 1.6294</strain>
    </source>
</reference>
<organism evidence="3 4">
    <name type="scientific">Marinobacter gudaonensis</name>
    <dbReference type="NCBI Taxonomy" id="375760"/>
    <lineage>
        <taxon>Bacteria</taxon>
        <taxon>Pseudomonadati</taxon>
        <taxon>Pseudomonadota</taxon>
        <taxon>Gammaproteobacteria</taxon>
        <taxon>Pseudomonadales</taxon>
        <taxon>Marinobacteraceae</taxon>
        <taxon>Marinobacter</taxon>
    </lineage>
</organism>
<sequence length="158" mass="18307">MPVARSPVLYALVILLFPVLADAQTLYRWVDENGITHFSDKEPESGAQRVSPSGMSVIAMGENIRTQKRLENIRRPKPAEPPKPPTAQPTSSRPYWEEYHKKRQAELLQWKCDNYVARIDWIDSRLRAGGYSVSQGNRWRGERRELSSKRAWECLRNN</sequence>
<evidence type="ECO:0000259" key="2">
    <source>
        <dbReference type="Pfam" id="PF13511"/>
    </source>
</evidence>
<protein>
    <recommendedName>
        <fullName evidence="2">DUF4124 domain-containing protein</fullName>
    </recommendedName>
</protein>
<evidence type="ECO:0000313" key="3">
    <source>
        <dbReference type="EMBL" id="SFR51139.1"/>
    </source>
</evidence>
<feature type="domain" description="DUF4124" evidence="2">
    <location>
        <begin position="15"/>
        <end position="87"/>
    </location>
</feature>
<name>A0A1I6H9E9_9GAMM</name>
<dbReference type="Proteomes" id="UP000199290">
    <property type="component" value="Unassembled WGS sequence"/>
</dbReference>
<accession>A0A1I6H9E9</accession>
<dbReference type="OrthoDB" id="7062774at2"/>
<feature type="compositionally biased region" description="Basic and acidic residues" evidence="1">
    <location>
        <begin position="68"/>
        <end position="80"/>
    </location>
</feature>
<dbReference type="AlphaFoldDB" id="A0A1I6H9E9"/>
<dbReference type="Pfam" id="PF13511">
    <property type="entry name" value="DUF4124"/>
    <property type="match status" value="1"/>
</dbReference>